<dbReference type="PANTHER" id="PTHR43547">
    <property type="entry name" value="TWO-COMPONENT HISTIDINE KINASE"/>
    <property type="match status" value="1"/>
</dbReference>
<evidence type="ECO:0000256" key="5">
    <source>
        <dbReference type="ARBA" id="ARBA00022777"/>
    </source>
</evidence>
<dbReference type="SUPFAM" id="SSF55781">
    <property type="entry name" value="GAF domain-like"/>
    <property type="match status" value="2"/>
</dbReference>
<dbReference type="SUPFAM" id="SSF52172">
    <property type="entry name" value="CheY-like"/>
    <property type="match status" value="1"/>
</dbReference>
<evidence type="ECO:0000256" key="7">
    <source>
        <dbReference type="ARBA" id="ARBA00023163"/>
    </source>
</evidence>
<dbReference type="InterPro" id="IPR036097">
    <property type="entry name" value="HisK_dim/P_sf"/>
</dbReference>
<dbReference type="InterPro" id="IPR036890">
    <property type="entry name" value="HATPase_C_sf"/>
</dbReference>
<evidence type="ECO:0000259" key="10">
    <source>
        <dbReference type="PROSITE" id="PS50110"/>
    </source>
</evidence>
<dbReference type="SMART" id="SM00065">
    <property type="entry name" value="GAF"/>
    <property type="match status" value="1"/>
</dbReference>
<dbReference type="Pfam" id="PF00512">
    <property type="entry name" value="HisKA"/>
    <property type="match status" value="1"/>
</dbReference>
<dbReference type="SMART" id="SM00388">
    <property type="entry name" value="HisKA"/>
    <property type="match status" value="1"/>
</dbReference>
<dbReference type="EC" id="2.7.13.3" evidence="2"/>
<dbReference type="SMART" id="SM00448">
    <property type="entry name" value="REC"/>
    <property type="match status" value="1"/>
</dbReference>
<dbReference type="InterPro" id="IPR029016">
    <property type="entry name" value="GAF-like_dom_sf"/>
</dbReference>
<comment type="catalytic activity">
    <reaction evidence="1">
        <text>ATP + protein L-histidine = ADP + protein N-phospho-L-histidine.</text>
        <dbReference type="EC" id="2.7.13.3"/>
    </reaction>
</comment>
<dbReference type="PRINTS" id="PR00344">
    <property type="entry name" value="BCTRLSENSOR"/>
</dbReference>
<dbReference type="InterPro" id="IPR011006">
    <property type="entry name" value="CheY-like_superfamily"/>
</dbReference>
<dbReference type="InterPro" id="IPR001789">
    <property type="entry name" value="Sig_transdc_resp-reg_receiver"/>
</dbReference>
<feature type="domain" description="Histidine kinase" evidence="9">
    <location>
        <begin position="500"/>
        <end position="713"/>
    </location>
</feature>
<keyword evidence="5" id="KW-0418">Kinase</keyword>
<dbReference type="GO" id="GO:0000155">
    <property type="term" value="F:phosphorelay sensor kinase activity"/>
    <property type="evidence" value="ECO:0007669"/>
    <property type="project" value="InterPro"/>
</dbReference>
<dbReference type="InterPro" id="IPR003594">
    <property type="entry name" value="HATPase_dom"/>
</dbReference>
<dbReference type="SUPFAM" id="SSF55874">
    <property type="entry name" value="ATPase domain of HSP90 chaperone/DNA topoisomerase II/histidine kinase"/>
    <property type="match status" value="1"/>
</dbReference>
<dbReference type="PROSITE" id="PS50110">
    <property type="entry name" value="RESPONSE_REGULATORY"/>
    <property type="match status" value="1"/>
</dbReference>
<dbReference type="PANTHER" id="PTHR43547:SF2">
    <property type="entry name" value="HYBRID SIGNAL TRANSDUCTION HISTIDINE KINASE C"/>
    <property type="match status" value="1"/>
</dbReference>
<keyword evidence="3 8" id="KW-0597">Phosphoprotein</keyword>
<dbReference type="InterPro" id="IPR004358">
    <property type="entry name" value="Sig_transdc_His_kin-like_C"/>
</dbReference>
<comment type="caution">
    <text evidence="11">The sequence shown here is derived from an EMBL/GenBank/DDBJ whole genome shotgun (WGS) entry which is preliminary data.</text>
</comment>
<keyword evidence="4" id="KW-0808">Transferase</keyword>
<evidence type="ECO:0000256" key="1">
    <source>
        <dbReference type="ARBA" id="ARBA00000085"/>
    </source>
</evidence>
<dbReference type="FunFam" id="3.40.50.2300:FF:000018">
    <property type="entry name" value="DNA-binding transcriptional regulator NtrC"/>
    <property type="match status" value="1"/>
</dbReference>
<gene>
    <name evidence="11" type="ORF">C3F09_11415</name>
</gene>
<evidence type="ECO:0000256" key="8">
    <source>
        <dbReference type="PROSITE-ProRule" id="PRU00169"/>
    </source>
</evidence>
<dbReference type="SUPFAM" id="SSF47384">
    <property type="entry name" value="Homodimeric domain of signal transducing histidine kinase"/>
    <property type="match status" value="1"/>
</dbReference>
<dbReference type="InterPro" id="IPR003661">
    <property type="entry name" value="HisK_dim/P_dom"/>
</dbReference>
<dbReference type="EMBL" id="PQAP01000197">
    <property type="protein sequence ID" value="PWB68520.1"/>
    <property type="molecule type" value="Genomic_DNA"/>
</dbReference>
<protein>
    <recommendedName>
        <fullName evidence="2">histidine kinase</fullName>
        <ecNumber evidence="2">2.7.13.3</ecNumber>
    </recommendedName>
</protein>
<evidence type="ECO:0000256" key="6">
    <source>
        <dbReference type="ARBA" id="ARBA00023015"/>
    </source>
</evidence>
<proteinExistence type="predicted"/>
<dbReference type="AlphaFoldDB" id="A0A855X0F5"/>
<keyword evidence="7" id="KW-0804">Transcription</keyword>
<keyword evidence="6" id="KW-0805">Transcription regulation</keyword>
<evidence type="ECO:0000259" key="9">
    <source>
        <dbReference type="PROSITE" id="PS50109"/>
    </source>
</evidence>
<dbReference type="Pfam" id="PF13185">
    <property type="entry name" value="GAF_2"/>
    <property type="match status" value="1"/>
</dbReference>
<dbReference type="Pfam" id="PF02518">
    <property type="entry name" value="HATPase_c"/>
    <property type="match status" value="1"/>
</dbReference>
<dbReference type="SMART" id="SM00387">
    <property type="entry name" value="HATPase_c"/>
    <property type="match status" value="1"/>
</dbReference>
<organism evidence="11 12">
    <name type="scientific">candidate division GN15 bacterium</name>
    <dbReference type="NCBI Taxonomy" id="2072418"/>
    <lineage>
        <taxon>Bacteria</taxon>
        <taxon>candidate division GN15</taxon>
    </lineage>
</organism>
<feature type="domain" description="Response regulatory" evidence="10">
    <location>
        <begin position="7"/>
        <end position="121"/>
    </location>
</feature>
<dbReference type="PROSITE" id="PS50109">
    <property type="entry name" value="HIS_KIN"/>
    <property type="match status" value="1"/>
</dbReference>
<evidence type="ECO:0000256" key="4">
    <source>
        <dbReference type="ARBA" id="ARBA00022679"/>
    </source>
</evidence>
<sequence length="715" mass="79824">MTQATERIFIVDDEKRMCDSLTALLSGDGYSVRGFQKSAEAIEAIRTERVDLVVTDIKMPEFTGLDILNAVKQIDDGIPVILMTGYASLDSAIDAIARGAYDYLMKPVEFANLEMAVRRALDKRRGELARLRLLEELKLSNLILQRRINELNALYEAGKSIGSAANLSELLRQIVALAATVTEAQVGSIMLLDERREFLTIEAAIGLNDEIIRSTRLPVGESIAGHVAKTGEPVMIDDVEHNTLFKRINKERYGAASLLCSPLTIKNSVLGVINMANKLDGKAFTADDLRLLTTFASQAAVAVDDAYQFEKSRRRLVEFEILHEVSRELANIQTLHSFHAMLVGKLKRIFPIDFSVWFNWSEGNKTLLAEAVVGRTDLPLTESGRIDLHRAQRDRVTLPGIDMAQLNLDDVRALSAVIEEKMVARKFFAGAVHSVVAVPVLRSGELAYFFCFGSDSGYRYSNDDISLARLVISQAALLFEREKALLNGTRLLTMGNMISEISHDLRKPLTSIKGGLQIVRERWPEMVERSEFFKSAEEEISRMNDLVRELVDFSNPNKYETTQVDLRQIVLRASELTAPDMRKHKIKFSSSFAEANWEVIVNKNQILELFLNLFINAVDAMPDGGELTVTGLIERPEHKRVDFLAVRIADTGTGIKKENLSRIFERYYTTKETGTGLGLSVVDRIITAHGGTLKVASEEGRGTIFTVYLPPISIH</sequence>
<accession>A0A855X0F5</accession>
<dbReference type="CDD" id="cd00082">
    <property type="entry name" value="HisKA"/>
    <property type="match status" value="1"/>
</dbReference>
<evidence type="ECO:0000256" key="2">
    <source>
        <dbReference type="ARBA" id="ARBA00012438"/>
    </source>
</evidence>
<evidence type="ECO:0000313" key="11">
    <source>
        <dbReference type="EMBL" id="PWB68520.1"/>
    </source>
</evidence>
<feature type="modified residue" description="4-aspartylphosphate" evidence="8">
    <location>
        <position position="56"/>
    </location>
</feature>
<dbReference type="Gene3D" id="3.40.50.2300">
    <property type="match status" value="1"/>
</dbReference>
<dbReference type="Gene3D" id="1.10.287.130">
    <property type="match status" value="1"/>
</dbReference>
<dbReference type="InterPro" id="IPR005467">
    <property type="entry name" value="His_kinase_dom"/>
</dbReference>
<dbReference type="Gene3D" id="3.30.565.10">
    <property type="entry name" value="Histidine kinase-like ATPase, C-terminal domain"/>
    <property type="match status" value="1"/>
</dbReference>
<reference evidence="11 12" key="1">
    <citation type="journal article" date="2018" name="ISME J.">
        <title>A methanotrophic archaeon couples anaerobic oxidation of methane to Fe(III) reduction.</title>
        <authorList>
            <person name="Cai C."/>
            <person name="Leu A.O."/>
            <person name="Xie G.J."/>
            <person name="Guo J."/>
            <person name="Feng Y."/>
            <person name="Zhao J.X."/>
            <person name="Tyson G.W."/>
            <person name="Yuan Z."/>
            <person name="Hu S."/>
        </authorList>
    </citation>
    <scope>NUCLEOTIDE SEQUENCE [LARGE SCALE GENOMIC DNA]</scope>
    <source>
        <strain evidence="11">FeB_12</strain>
    </source>
</reference>
<name>A0A855X0F5_9BACT</name>
<dbReference type="Proteomes" id="UP000250918">
    <property type="component" value="Unassembled WGS sequence"/>
</dbReference>
<dbReference type="Gene3D" id="3.30.450.40">
    <property type="match status" value="2"/>
</dbReference>
<evidence type="ECO:0000313" key="12">
    <source>
        <dbReference type="Proteomes" id="UP000250918"/>
    </source>
</evidence>
<dbReference type="Pfam" id="PF00072">
    <property type="entry name" value="Response_reg"/>
    <property type="match status" value="1"/>
</dbReference>
<evidence type="ECO:0000256" key="3">
    <source>
        <dbReference type="ARBA" id="ARBA00022553"/>
    </source>
</evidence>
<dbReference type="InterPro" id="IPR003018">
    <property type="entry name" value="GAF"/>
</dbReference>